<evidence type="ECO:0000259" key="4">
    <source>
        <dbReference type="Pfam" id="PF01261"/>
    </source>
</evidence>
<keyword evidence="8" id="KW-1185">Reference proteome</keyword>
<dbReference type="AlphaFoldDB" id="A0A0P0E9R4"/>
<dbReference type="GO" id="GO:0046487">
    <property type="term" value="P:glyoxylate metabolic process"/>
    <property type="evidence" value="ECO:0007669"/>
    <property type="project" value="TreeGrafter"/>
</dbReference>
<dbReference type="EMBL" id="CP032339">
    <property type="protein sequence ID" value="QCO07768.1"/>
    <property type="molecule type" value="Genomic_DNA"/>
</dbReference>
<keyword evidence="6" id="KW-0670">Pyruvate</keyword>
<dbReference type="InterPro" id="IPR017643">
    <property type="entry name" value="Hydroxypyruvate_isomerase"/>
</dbReference>
<comment type="similarity">
    <text evidence="2">Belongs to the hyi family.</text>
</comment>
<dbReference type="InterPro" id="IPR026040">
    <property type="entry name" value="HyI-like"/>
</dbReference>
<dbReference type="KEGG" id="abf:AMK58_06960"/>
<evidence type="ECO:0000313" key="7">
    <source>
        <dbReference type="Proteomes" id="UP000298774"/>
    </source>
</evidence>
<dbReference type="PANTHER" id="PTHR43489">
    <property type="entry name" value="ISOMERASE"/>
    <property type="match status" value="1"/>
</dbReference>
<evidence type="ECO:0000313" key="5">
    <source>
        <dbReference type="EMBL" id="MDX5953882.1"/>
    </source>
</evidence>
<dbReference type="EC" id="5.3.1.22" evidence="6"/>
<protein>
    <submittedName>
        <fullName evidence="6">Hydroxypyruvate isomerase</fullName>
        <ecNumber evidence="6">5.3.1.22</ecNumber>
    </submittedName>
</protein>
<evidence type="ECO:0000256" key="2">
    <source>
        <dbReference type="PIRNR" id="PIRNR006241"/>
    </source>
</evidence>
<dbReference type="RefSeq" id="WP_035673448.1">
    <property type="nucleotide sequence ID" value="NZ_CP012914.1"/>
</dbReference>
<evidence type="ECO:0000256" key="3">
    <source>
        <dbReference type="PIRSR" id="PIRSR006241-50"/>
    </source>
</evidence>
<evidence type="ECO:0000313" key="8">
    <source>
        <dbReference type="Proteomes" id="UP001277471"/>
    </source>
</evidence>
<dbReference type="Proteomes" id="UP001277471">
    <property type="component" value="Unassembled WGS sequence"/>
</dbReference>
<dbReference type="NCBIfam" id="TIGR03234">
    <property type="entry name" value="OH-pyruv-isom"/>
    <property type="match status" value="1"/>
</dbReference>
<evidence type="ECO:0000256" key="1">
    <source>
        <dbReference type="ARBA" id="ARBA00023235"/>
    </source>
</evidence>
<dbReference type="Pfam" id="PF01261">
    <property type="entry name" value="AP_endonuc_2"/>
    <property type="match status" value="1"/>
</dbReference>
<dbReference type="InterPro" id="IPR053398">
    <property type="entry name" value="HPT_OtnI_isomerases"/>
</dbReference>
<reference evidence="5 8" key="2">
    <citation type="submission" date="2023-11" db="EMBL/GenBank/DDBJ databases">
        <title>MicrobeMod: A computational toolkit for identifying prokaryotic methylation and restriction-modification with nanopore sequencing.</title>
        <authorList>
            <person name="Crits-Christoph A."/>
            <person name="Kang S.C."/>
            <person name="Lee H."/>
            <person name="Ostrov N."/>
        </authorList>
    </citation>
    <scope>NUCLEOTIDE SEQUENCE [LARGE SCALE GENOMIC DNA]</scope>
    <source>
        <strain evidence="5 8">ATCC 29145</strain>
    </source>
</reference>
<dbReference type="NCBIfam" id="NF043033">
    <property type="entry name" value="OxoTetrIsom"/>
    <property type="match status" value="1"/>
</dbReference>
<dbReference type="InterPro" id="IPR036237">
    <property type="entry name" value="Xyl_isomerase-like_sf"/>
</dbReference>
<evidence type="ECO:0000313" key="6">
    <source>
        <dbReference type="EMBL" id="QCO07768.1"/>
    </source>
</evidence>
<dbReference type="Proteomes" id="UP000298774">
    <property type="component" value="Chromosome"/>
</dbReference>
<gene>
    <name evidence="6" type="primary">hyi</name>
    <name evidence="6" type="ORF">D3868_01130</name>
    <name evidence="5" type="ORF">SIM66_22150</name>
</gene>
<dbReference type="FunFam" id="3.20.20.150:FF:000007">
    <property type="entry name" value="Hydroxypyruvate isomerase"/>
    <property type="match status" value="1"/>
</dbReference>
<keyword evidence="1 2" id="KW-0413">Isomerase</keyword>
<feature type="active site" description="Proton donor/acceptor" evidence="3">
    <location>
        <position position="240"/>
    </location>
</feature>
<reference evidence="6 7" key="1">
    <citation type="submission" date="2018-09" db="EMBL/GenBank/DDBJ databases">
        <title>Whole genome based analysis of evolution and adaptive divergence in Indian and Brazilian strains of Azospirillum brasilense.</title>
        <authorList>
            <person name="Singh C."/>
            <person name="Tripathi A.K."/>
        </authorList>
    </citation>
    <scope>NUCLEOTIDE SEQUENCE [LARGE SCALE GENOMIC DNA]</scope>
    <source>
        <strain evidence="6 7">MTCC4038</strain>
    </source>
</reference>
<sequence length="265" mass="28863">MPKFAANLTMLYNELPFLDRFAAAAKDGFTGVEYLFPYAFEKNALVERLAANRLTQVLHNLPAGDWDAGERGIAVLPDRVGEFQDGVGRAIEYATALGCKQINCLAGKAPAGVAADALERTFVDNLSFAAKALKQAGIRFLIEPINTRDIPGFYLTNTAQAERILEAVGSDNLFIQYDVYHMQIMEGDLVPTMQRLLPKIAHVQIADNPGRNEPGTGEINYPFVFAALDRIGYDGWVGCEYKPAKGTSEGLGWMRAATPGETVAA</sequence>
<dbReference type="GO" id="GO:0008903">
    <property type="term" value="F:hydroxypyruvate isomerase activity"/>
    <property type="evidence" value="ECO:0007669"/>
    <property type="project" value="UniProtKB-EC"/>
</dbReference>
<dbReference type="PIRSF" id="PIRSF006241">
    <property type="entry name" value="HyI"/>
    <property type="match status" value="1"/>
</dbReference>
<dbReference type="Gene3D" id="3.20.20.150">
    <property type="entry name" value="Divalent-metal-dependent TIM barrel enzymes"/>
    <property type="match status" value="1"/>
</dbReference>
<feature type="active site" description="Proton donor/acceptor" evidence="3">
    <location>
        <position position="143"/>
    </location>
</feature>
<dbReference type="InterPro" id="IPR013022">
    <property type="entry name" value="Xyl_isomerase-like_TIM-brl"/>
</dbReference>
<feature type="domain" description="Xylose isomerase-like TIM barrel" evidence="4">
    <location>
        <begin position="21"/>
        <end position="256"/>
    </location>
</feature>
<name>A0A0P0E9R4_AZOBR</name>
<accession>A0A0P0E9R4</accession>
<dbReference type="GeneID" id="56448276"/>
<organism evidence="6 7">
    <name type="scientific">Azospirillum brasilense</name>
    <dbReference type="NCBI Taxonomy" id="192"/>
    <lineage>
        <taxon>Bacteria</taxon>
        <taxon>Pseudomonadati</taxon>
        <taxon>Pseudomonadota</taxon>
        <taxon>Alphaproteobacteria</taxon>
        <taxon>Rhodospirillales</taxon>
        <taxon>Azospirillaceae</taxon>
        <taxon>Azospirillum</taxon>
    </lineage>
</organism>
<dbReference type="EMBL" id="JAWXYC010000004">
    <property type="protein sequence ID" value="MDX5953882.1"/>
    <property type="molecule type" value="Genomic_DNA"/>
</dbReference>
<dbReference type="SUPFAM" id="SSF51658">
    <property type="entry name" value="Xylose isomerase-like"/>
    <property type="match status" value="1"/>
</dbReference>
<dbReference type="PANTHER" id="PTHR43489:SF6">
    <property type="entry name" value="HYDROXYPYRUVATE ISOMERASE-RELATED"/>
    <property type="match status" value="1"/>
</dbReference>
<proteinExistence type="inferred from homology"/>
<dbReference type="InterPro" id="IPR050417">
    <property type="entry name" value="Sugar_Epim/Isomerase"/>
</dbReference>